<proteinExistence type="predicted"/>
<dbReference type="AlphaFoldDB" id="A0ABD1JAM4"/>
<dbReference type="Pfam" id="PF03184">
    <property type="entry name" value="DDE_1"/>
    <property type="match status" value="1"/>
</dbReference>
<feature type="region of interest" description="Disordered" evidence="1">
    <location>
        <begin position="286"/>
        <end position="311"/>
    </location>
</feature>
<accession>A0ABD1JAM4</accession>
<feature type="compositionally biased region" description="Basic residues" evidence="1">
    <location>
        <begin position="488"/>
        <end position="506"/>
    </location>
</feature>
<dbReference type="InterPro" id="IPR011011">
    <property type="entry name" value="Znf_FYVE_PHD"/>
</dbReference>
<name>A0ABD1JAM4_9TELE</name>
<dbReference type="CDD" id="cd15517">
    <property type="entry name" value="PHD_TCF19_like"/>
    <property type="match status" value="1"/>
</dbReference>
<protein>
    <recommendedName>
        <fullName evidence="2">DDE-1 domain-containing protein</fullName>
    </recommendedName>
</protein>
<dbReference type="PANTHER" id="PTHR19303">
    <property type="entry name" value="TRANSPOSON"/>
    <property type="match status" value="1"/>
</dbReference>
<evidence type="ECO:0000259" key="2">
    <source>
        <dbReference type="Pfam" id="PF03184"/>
    </source>
</evidence>
<dbReference type="InterPro" id="IPR004875">
    <property type="entry name" value="DDE_SF_endonuclease_dom"/>
</dbReference>
<reference evidence="3 4" key="1">
    <citation type="submission" date="2024-09" db="EMBL/GenBank/DDBJ databases">
        <title>A chromosome-level genome assembly of Gray's grenadier anchovy, Coilia grayii.</title>
        <authorList>
            <person name="Fu Z."/>
        </authorList>
    </citation>
    <scope>NUCLEOTIDE SEQUENCE [LARGE SCALE GENOMIC DNA]</scope>
    <source>
        <strain evidence="3">G4</strain>
        <tissue evidence="3">Muscle</tissue>
    </source>
</reference>
<dbReference type="EMBL" id="JBHFQA010000018">
    <property type="protein sequence ID" value="KAL2083799.1"/>
    <property type="molecule type" value="Genomic_DNA"/>
</dbReference>
<evidence type="ECO:0000313" key="4">
    <source>
        <dbReference type="Proteomes" id="UP001591681"/>
    </source>
</evidence>
<dbReference type="Gene3D" id="3.30.420.10">
    <property type="entry name" value="Ribonuclease H-like superfamily/Ribonuclease H"/>
    <property type="match status" value="1"/>
</dbReference>
<feature type="region of interest" description="Disordered" evidence="1">
    <location>
        <begin position="482"/>
        <end position="506"/>
    </location>
</feature>
<organism evidence="3 4">
    <name type="scientific">Coilia grayii</name>
    <name type="common">Gray's grenadier anchovy</name>
    <dbReference type="NCBI Taxonomy" id="363190"/>
    <lineage>
        <taxon>Eukaryota</taxon>
        <taxon>Metazoa</taxon>
        <taxon>Chordata</taxon>
        <taxon>Craniata</taxon>
        <taxon>Vertebrata</taxon>
        <taxon>Euteleostomi</taxon>
        <taxon>Actinopterygii</taxon>
        <taxon>Neopterygii</taxon>
        <taxon>Teleostei</taxon>
        <taxon>Clupei</taxon>
        <taxon>Clupeiformes</taxon>
        <taxon>Clupeoidei</taxon>
        <taxon>Engraulidae</taxon>
        <taxon>Coilinae</taxon>
        <taxon>Coilia</taxon>
    </lineage>
</organism>
<dbReference type="PANTHER" id="PTHR19303:SF71">
    <property type="entry name" value="ZINC FINGER PHD-TYPE DOMAIN-CONTAINING PROTEIN"/>
    <property type="match status" value="1"/>
</dbReference>
<feature type="compositionally biased region" description="Low complexity" evidence="1">
    <location>
        <begin position="297"/>
        <end position="311"/>
    </location>
</feature>
<evidence type="ECO:0000256" key="1">
    <source>
        <dbReference type="SAM" id="MobiDB-lite"/>
    </source>
</evidence>
<gene>
    <name evidence="3" type="ORF">ACEWY4_021572</name>
</gene>
<dbReference type="SUPFAM" id="SSF57903">
    <property type="entry name" value="FYVE/PHD zinc finger"/>
    <property type="match status" value="1"/>
</dbReference>
<keyword evidence="4" id="KW-1185">Reference proteome</keyword>
<dbReference type="InterPro" id="IPR036397">
    <property type="entry name" value="RNaseH_sf"/>
</dbReference>
<evidence type="ECO:0000313" key="3">
    <source>
        <dbReference type="EMBL" id="KAL2083799.1"/>
    </source>
</evidence>
<dbReference type="Proteomes" id="UP001591681">
    <property type="component" value="Unassembled WGS sequence"/>
</dbReference>
<comment type="caution">
    <text evidence="3">The sequence shown here is derived from an EMBL/GenBank/DDBJ whole genome shotgun (WGS) entry which is preliminary data.</text>
</comment>
<dbReference type="InterPro" id="IPR050863">
    <property type="entry name" value="CenT-Element_Derived"/>
</dbReference>
<sequence length="604" mass="64413">MGMAGEDWFSGFMKRNTSLSIRRPQATSLSRTSSFSRVNVGKIFDNLSKVLQKHKFSPQNIWNVHETGITTVQTPDRVVARRGEKQVGALTSAERGTLVTMAFAGNVIGNTIPPMFIFPRVHFKSHFIHNGPTGCIGTANRTGWMQEADFIVYLKHFQLHTRSSLESKVLLILDNHPSHLSIEGVNFCRSNGIVLLSLPPHCSHKLQPLDRTVYGPLKKAVNSACDSWMRNHPGITMTIYDIPSIIKESLPHSATPANLQEGFRCTGIWPLKRDIFKDHEFSPSLVTDRPLPPPSAVPTSTSPPAAPVASTSSCSAAPVASTLSLETASPAPVASTSWCPAAPVASTLSLETASPAPVASTSWCPAAPVASTLSLETASPAPVASTSWCPAAPVASTLSLETASPAPVASTSSCPAAPVASTSSCPAATVASTLSLETASPAPVASTSSCLAAASLTLPASTSHPPTSSVASTPVQIPAYFSPEAVRPHPKAGPRKRSMKGRKHRSTAILTDTPEKVALEINVLLKKAKKRIGEKKVPKNSVKKSKKCKKITSVSEEEEFCIVCLESFSRSREIWLQCWSCKSWAHQDCTPGGAVYTCHNCESD</sequence>
<feature type="domain" description="DDE-1" evidence="2">
    <location>
        <begin position="129"/>
        <end position="229"/>
    </location>
</feature>